<dbReference type="Proteomes" id="UP000219452">
    <property type="component" value="Unassembled WGS sequence"/>
</dbReference>
<organism evidence="1 2">
    <name type="scientific">Spirosoma fluviale</name>
    <dbReference type="NCBI Taxonomy" id="1597977"/>
    <lineage>
        <taxon>Bacteria</taxon>
        <taxon>Pseudomonadati</taxon>
        <taxon>Bacteroidota</taxon>
        <taxon>Cytophagia</taxon>
        <taxon>Cytophagales</taxon>
        <taxon>Cytophagaceae</taxon>
        <taxon>Spirosoma</taxon>
    </lineage>
</organism>
<name>A0A286F9F8_9BACT</name>
<dbReference type="EMBL" id="OCNH01000001">
    <property type="protein sequence ID" value="SOD79855.1"/>
    <property type="molecule type" value="Genomic_DNA"/>
</dbReference>
<reference evidence="2" key="1">
    <citation type="submission" date="2017-09" db="EMBL/GenBank/DDBJ databases">
        <authorList>
            <person name="Varghese N."/>
            <person name="Submissions S."/>
        </authorList>
    </citation>
    <scope>NUCLEOTIDE SEQUENCE [LARGE SCALE GENOMIC DNA]</scope>
    <source>
        <strain evidence="2">DSM 29961</strain>
    </source>
</reference>
<gene>
    <name evidence="1" type="ORF">SAMN06269250_1121</name>
</gene>
<accession>A0A286F9F8</accession>
<proteinExistence type="predicted"/>
<dbReference type="AlphaFoldDB" id="A0A286F9F8"/>
<keyword evidence="2" id="KW-1185">Reference proteome</keyword>
<protein>
    <submittedName>
        <fullName evidence="1">Uncharacterized protein</fullName>
    </submittedName>
</protein>
<evidence type="ECO:0000313" key="1">
    <source>
        <dbReference type="EMBL" id="SOD79855.1"/>
    </source>
</evidence>
<evidence type="ECO:0000313" key="2">
    <source>
        <dbReference type="Proteomes" id="UP000219452"/>
    </source>
</evidence>
<sequence length="51" mass="5746">MLSVSNKQSIQMVFLNICLNAKKQAKLTKNNYKFQLKKESTAGKQGARPDC</sequence>